<dbReference type="InterPro" id="IPR004260">
    <property type="entry name" value="Pyr-dimer_DNA_glycosylase"/>
</dbReference>
<sequence>MRLWSLHPKYLDSKGLVAVWREALLAKNVLLGKTKGYVNHPQLTRFRNSEEPINYINLYLSNIYNESLVRGYVFDKSKFTIDLNLVAIPINVTSGQVEYEWLHLLNKLKERERDKYEQIKSEKEIKLNSVFEMVQGPVEKWEKVRI</sequence>
<proteinExistence type="predicted"/>
<gene>
    <name evidence="1" type="ORF">GX656_01475</name>
</gene>
<organism evidence="1 2">
    <name type="scientific">Candidatus Dojkabacteria bacterium</name>
    <dbReference type="NCBI Taxonomy" id="2099670"/>
    <lineage>
        <taxon>Bacteria</taxon>
        <taxon>Candidatus Dojkabacteria</taxon>
    </lineage>
</organism>
<reference evidence="1 2" key="1">
    <citation type="journal article" date="2020" name="Biotechnol. Biofuels">
        <title>New insights from the biogas microbiome by comprehensive genome-resolved metagenomics of nearly 1600 species originating from multiple anaerobic digesters.</title>
        <authorList>
            <person name="Campanaro S."/>
            <person name="Treu L."/>
            <person name="Rodriguez-R L.M."/>
            <person name="Kovalovszki A."/>
            <person name="Ziels R.M."/>
            <person name="Maus I."/>
            <person name="Zhu X."/>
            <person name="Kougias P.G."/>
            <person name="Basile A."/>
            <person name="Luo G."/>
            <person name="Schluter A."/>
            <person name="Konstantinidis K.T."/>
            <person name="Angelidaki I."/>
        </authorList>
    </citation>
    <scope>NUCLEOTIDE SEQUENCE [LARGE SCALE GENOMIC DNA]</scope>
    <source>
        <strain evidence="1">AS06rmzACSIP_65</strain>
    </source>
</reference>
<dbReference type="EMBL" id="JAAZBX010000004">
    <property type="protein sequence ID" value="NLD25294.1"/>
    <property type="molecule type" value="Genomic_DNA"/>
</dbReference>
<comment type="caution">
    <text evidence="1">The sequence shown here is derived from an EMBL/GenBank/DDBJ whole genome shotgun (WGS) entry which is preliminary data.</text>
</comment>
<dbReference type="AlphaFoldDB" id="A0A847D0P6"/>
<protein>
    <recommendedName>
        <fullName evidence="3">DNA lyase</fullName>
    </recommendedName>
</protein>
<evidence type="ECO:0000313" key="1">
    <source>
        <dbReference type="EMBL" id="NLD25294.1"/>
    </source>
</evidence>
<evidence type="ECO:0008006" key="3">
    <source>
        <dbReference type="Google" id="ProtNLM"/>
    </source>
</evidence>
<dbReference type="Pfam" id="PF03013">
    <property type="entry name" value="Pyr_excise"/>
    <property type="match status" value="1"/>
</dbReference>
<evidence type="ECO:0000313" key="2">
    <source>
        <dbReference type="Proteomes" id="UP000545876"/>
    </source>
</evidence>
<name>A0A847D0P6_9BACT</name>
<accession>A0A847D0P6</accession>
<dbReference type="Proteomes" id="UP000545876">
    <property type="component" value="Unassembled WGS sequence"/>
</dbReference>